<accession>A0A4C1YFU9</accession>
<dbReference type="AlphaFoldDB" id="A0A4C1YFU9"/>
<organism evidence="1 2">
    <name type="scientific">Eumeta variegata</name>
    <name type="common">Bagworm moth</name>
    <name type="synonym">Eumeta japonica</name>
    <dbReference type="NCBI Taxonomy" id="151549"/>
    <lineage>
        <taxon>Eukaryota</taxon>
        <taxon>Metazoa</taxon>
        <taxon>Ecdysozoa</taxon>
        <taxon>Arthropoda</taxon>
        <taxon>Hexapoda</taxon>
        <taxon>Insecta</taxon>
        <taxon>Pterygota</taxon>
        <taxon>Neoptera</taxon>
        <taxon>Endopterygota</taxon>
        <taxon>Lepidoptera</taxon>
        <taxon>Glossata</taxon>
        <taxon>Ditrysia</taxon>
        <taxon>Tineoidea</taxon>
        <taxon>Psychidae</taxon>
        <taxon>Oiketicinae</taxon>
        <taxon>Eumeta</taxon>
    </lineage>
</organism>
<evidence type="ECO:0000313" key="2">
    <source>
        <dbReference type="Proteomes" id="UP000299102"/>
    </source>
</evidence>
<evidence type="ECO:0000313" key="1">
    <source>
        <dbReference type="EMBL" id="GBP75026.1"/>
    </source>
</evidence>
<dbReference type="Proteomes" id="UP000299102">
    <property type="component" value="Unassembled WGS sequence"/>
</dbReference>
<dbReference type="EMBL" id="BGZK01001232">
    <property type="protein sequence ID" value="GBP75026.1"/>
    <property type="molecule type" value="Genomic_DNA"/>
</dbReference>
<name>A0A4C1YFU9_EUMVA</name>
<keyword evidence="2" id="KW-1185">Reference proteome</keyword>
<sequence>MGLSNDLPPALFEVDYKKRVLKKRTYSFLKGHKYLWDCGCPWPQCASVCNVLLSRIPECRASRVYEWVWYRAVVPLWRQLSYVRSSRVLTPAYCTVCTSSPRLEWAPAGSRSNIDRF</sequence>
<gene>
    <name evidence="1" type="ORF">EVAR_82445_1</name>
</gene>
<proteinExistence type="predicted"/>
<comment type="caution">
    <text evidence="1">The sequence shown here is derived from an EMBL/GenBank/DDBJ whole genome shotgun (WGS) entry which is preliminary data.</text>
</comment>
<reference evidence="1 2" key="1">
    <citation type="journal article" date="2019" name="Commun. Biol.">
        <title>The bagworm genome reveals a unique fibroin gene that provides high tensile strength.</title>
        <authorList>
            <person name="Kono N."/>
            <person name="Nakamura H."/>
            <person name="Ohtoshi R."/>
            <person name="Tomita M."/>
            <person name="Numata K."/>
            <person name="Arakawa K."/>
        </authorList>
    </citation>
    <scope>NUCLEOTIDE SEQUENCE [LARGE SCALE GENOMIC DNA]</scope>
</reference>
<protein>
    <submittedName>
        <fullName evidence="1">Uncharacterized protein</fullName>
    </submittedName>
</protein>